<keyword evidence="10" id="KW-0472">Membrane</keyword>
<evidence type="ECO:0000256" key="8">
    <source>
        <dbReference type="ARBA" id="ARBA00023139"/>
    </source>
</evidence>
<dbReference type="CDD" id="cd13653">
    <property type="entry name" value="PBP2_phosphate_like_1"/>
    <property type="match status" value="1"/>
</dbReference>
<dbReference type="KEGG" id="hprf:HLPR_06800"/>
<reference evidence="12 13" key="1">
    <citation type="submission" date="2023-08" db="EMBL/GenBank/DDBJ databases">
        <title>Helicovermis profunda gen. nov., sp. nov., a novel mesophilic, fermentative bacterium within the Bacillota from a deep-sea hydrothermal vent chimney.</title>
        <authorList>
            <person name="Miyazaki U."/>
            <person name="Mizutani D."/>
            <person name="Hashimoto Y."/>
            <person name="Tame A."/>
            <person name="Sawayama S."/>
            <person name="Miyazaki J."/>
            <person name="Takai K."/>
            <person name="Nakagawa S."/>
        </authorList>
    </citation>
    <scope>NUCLEOTIDE SEQUENCE [LARGE SCALE GENOMIC DNA]</scope>
    <source>
        <strain evidence="12 13">S502</strain>
    </source>
</reference>
<keyword evidence="9 10" id="KW-0449">Lipoprotein</keyword>
<keyword evidence="10" id="KW-1003">Cell membrane</keyword>
<evidence type="ECO:0000256" key="2">
    <source>
        <dbReference type="ARBA" id="ARBA00004193"/>
    </source>
</evidence>
<accession>A0AAU9EK49</accession>
<dbReference type="SUPFAM" id="SSF53850">
    <property type="entry name" value="Periplasmic binding protein-like II"/>
    <property type="match status" value="1"/>
</dbReference>
<comment type="function">
    <text evidence="10">Involved in the system for phosphate transport across the cytoplasmic membrane.</text>
</comment>
<dbReference type="Pfam" id="PF12849">
    <property type="entry name" value="PBP_like_2"/>
    <property type="match status" value="1"/>
</dbReference>
<dbReference type="PANTHER" id="PTHR30570:SF1">
    <property type="entry name" value="PHOSPHATE-BINDING PROTEIN PSTS"/>
    <property type="match status" value="1"/>
</dbReference>
<name>A0AAU9EK49_9FIRM</name>
<evidence type="ECO:0000313" key="12">
    <source>
        <dbReference type="EMBL" id="BEP28349.1"/>
    </source>
</evidence>
<keyword evidence="6 10" id="KW-0592">Phosphate transport</keyword>
<proteinExistence type="inferred from homology"/>
<dbReference type="RefSeq" id="WP_338536674.1">
    <property type="nucleotide sequence ID" value="NZ_AP028654.1"/>
</dbReference>
<keyword evidence="5 10" id="KW-0813">Transport</keyword>
<evidence type="ECO:0000256" key="10">
    <source>
        <dbReference type="RuleBase" id="RU367119"/>
    </source>
</evidence>
<evidence type="ECO:0000259" key="11">
    <source>
        <dbReference type="Pfam" id="PF12849"/>
    </source>
</evidence>
<dbReference type="NCBIfam" id="TIGR02136">
    <property type="entry name" value="ptsS_2"/>
    <property type="match status" value="1"/>
</dbReference>
<comment type="similarity">
    <text evidence="3 10">Belongs to the PstS family.</text>
</comment>
<dbReference type="GO" id="GO:0042301">
    <property type="term" value="F:phosphate ion binding"/>
    <property type="evidence" value="ECO:0007669"/>
    <property type="project" value="UniProtKB-UniRule"/>
</dbReference>
<comment type="subcellular location">
    <subcellularLocation>
        <location evidence="2 10">Cell membrane</location>
        <topology evidence="2 10">Lipid-anchor</topology>
    </subcellularLocation>
</comment>
<dbReference type="Gene3D" id="3.40.190.10">
    <property type="entry name" value="Periplasmic binding protein-like II"/>
    <property type="match status" value="2"/>
</dbReference>
<dbReference type="EMBL" id="AP028654">
    <property type="protein sequence ID" value="BEP28349.1"/>
    <property type="molecule type" value="Genomic_DNA"/>
</dbReference>
<evidence type="ECO:0000256" key="4">
    <source>
        <dbReference type="ARBA" id="ARBA00011529"/>
    </source>
</evidence>
<comment type="subunit">
    <text evidence="4 10">The complex is composed of two ATP-binding proteins (PstB), two transmembrane proteins (PstC and PstA) and a solute-binding protein (PstS).</text>
</comment>
<dbReference type="InterPro" id="IPR011862">
    <property type="entry name" value="Phos-bd"/>
</dbReference>
<evidence type="ECO:0000313" key="13">
    <source>
        <dbReference type="Proteomes" id="UP001321786"/>
    </source>
</evidence>
<dbReference type="PROSITE" id="PS51257">
    <property type="entry name" value="PROKAR_LIPOPROTEIN"/>
    <property type="match status" value="1"/>
</dbReference>
<evidence type="ECO:0000256" key="6">
    <source>
        <dbReference type="ARBA" id="ARBA00022592"/>
    </source>
</evidence>
<keyword evidence="7" id="KW-0732">Signal</keyword>
<dbReference type="InterPro" id="IPR024370">
    <property type="entry name" value="PBP_domain"/>
</dbReference>
<sequence length="295" mass="31560">MKRILNSKVLILALVSVIVLVLLTGCSSNEASSSNESDVSASNELKGHVTLVGSTSVTPVAQEIAEAFMKINPKVKVDVQGVGSSAGIKSSHDKVSDFGMSSRNLKTGEKEWGLNEHVIAFDGIAVVVNPKNGVKDLTKEEATKIFKGQITNWKEVGGVDKEILVISREAGSGTRGAFEELMDLEKKNSDGKKISAVIKNALIAEGNGAVKANVAKKEYAIGYLSLSYLDNSIQTVKIDGVDPTTDNIVNGTYNISRPFLLLSNGELSKEAKAYLDFVMSDEGQKIISKKLISIK</sequence>
<gene>
    <name evidence="12" type="ORF">HLPR_06800</name>
</gene>
<feature type="domain" description="PBP" evidence="11">
    <location>
        <begin position="40"/>
        <end position="282"/>
    </location>
</feature>
<evidence type="ECO:0000256" key="5">
    <source>
        <dbReference type="ARBA" id="ARBA00022448"/>
    </source>
</evidence>
<evidence type="ECO:0000256" key="7">
    <source>
        <dbReference type="ARBA" id="ARBA00022729"/>
    </source>
</evidence>
<organism evidence="12 13">
    <name type="scientific">Helicovermis profundi</name>
    <dbReference type="NCBI Taxonomy" id="3065157"/>
    <lineage>
        <taxon>Bacteria</taxon>
        <taxon>Bacillati</taxon>
        <taxon>Bacillota</taxon>
        <taxon>Clostridia</taxon>
        <taxon>Helicovermis</taxon>
    </lineage>
</organism>
<dbReference type="Proteomes" id="UP001321786">
    <property type="component" value="Chromosome"/>
</dbReference>
<dbReference type="GO" id="GO:0005886">
    <property type="term" value="C:plasma membrane"/>
    <property type="evidence" value="ECO:0007669"/>
    <property type="project" value="UniProtKB-SubCell"/>
</dbReference>
<evidence type="ECO:0000256" key="9">
    <source>
        <dbReference type="ARBA" id="ARBA00023288"/>
    </source>
</evidence>
<dbReference type="PANTHER" id="PTHR30570">
    <property type="entry name" value="PERIPLASMIC PHOSPHATE BINDING COMPONENT OF PHOSPHATE ABC TRANSPORTER"/>
    <property type="match status" value="1"/>
</dbReference>
<dbReference type="InterPro" id="IPR050811">
    <property type="entry name" value="Phosphate_ABC_transporter"/>
</dbReference>
<dbReference type="GO" id="GO:0006817">
    <property type="term" value="P:phosphate ion transport"/>
    <property type="evidence" value="ECO:0007669"/>
    <property type="project" value="UniProtKB-UniRule"/>
</dbReference>
<keyword evidence="13" id="KW-1185">Reference proteome</keyword>
<comment type="function">
    <text evidence="1">Part of the ABC transporter complex PstSACB involved in phosphate import.</text>
</comment>
<evidence type="ECO:0000256" key="1">
    <source>
        <dbReference type="ARBA" id="ARBA00002841"/>
    </source>
</evidence>
<protein>
    <recommendedName>
        <fullName evidence="10">Phosphate-binding protein</fullName>
    </recommendedName>
</protein>
<evidence type="ECO:0000256" key="3">
    <source>
        <dbReference type="ARBA" id="ARBA00008725"/>
    </source>
</evidence>
<dbReference type="AlphaFoldDB" id="A0AAU9EK49"/>
<keyword evidence="8 10" id="KW-0564">Palmitate</keyword>